<protein>
    <submittedName>
        <fullName evidence="4">HPP family protein</fullName>
    </submittedName>
</protein>
<dbReference type="Gene3D" id="3.10.580.10">
    <property type="entry name" value="CBS-domain"/>
    <property type="match status" value="1"/>
</dbReference>
<dbReference type="InterPro" id="IPR058581">
    <property type="entry name" value="TM_HPP"/>
</dbReference>
<name>A0ABV7RAV1_9NEIS</name>
<keyword evidence="2" id="KW-1133">Transmembrane helix</keyword>
<dbReference type="EMBL" id="JBHRXN010000010">
    <property type="protein sequence ID" value="MFC3531491.1"/>
    <property type="molecule type" value="Genomic_DNA"/>
</dbReference>
<feature type="transmembrane region" description="Helical" evidence="2">
    <location>
        <begin position="90"/>
        <end position="123"/>
    </location>
</feature>
<dbReference type="Pfam" id="PF04982">
    <property type="entry name" value="TM_HPP"/>
    <property type="match status" value="1"/>
</dbReference>
<gene>
    <name evidence="4" type="ORF">ACFOLG_04770</name>
</gene>
<dbReference type="RefSeq" id="WP_386088972.1">
    <property type="nucleotide sequence ID" value="NZ_JBHRXN010000010.1"/>
</dbReference>
<dbReference type="InterPro" id="IPR007065">
    <property type="entry name" value="HPP"/>
</dbReference>
<feature type="transmembrane region" description="Helical" evidence="2">
    <location>
        <begin position="32"/>
        <end position="53"/>
    </location>
</feature>
<proteinExistence type="predicted"/>
<keyword evidence="2" id="KW-0472">Membrane</keyword>
<evidence type="ECO:0000259" key="3">
    <source>
        <dbReference type="PROSITE" id="PS51371"/>
    </source>
</evidence>
<sequence length="385" mass="41416">MQNPLTFLPAGLRGQLQRWWPEPLQIGRRERLAVTAATLLAIAATGLLTHWLLGPAPMLVASMGAAAVLLYALPSSPLAQPWPLVGGHLVSATVGVLCAQWIASPALAAGLAVALAIFAMIALRCLHPPGGAIALNAVIGGPAVHAMGFGFVGLVSCNALLMLLFALLLNRQLLRRPYPRPLPAPNRNLVSDPSPLARMGIRDEDVSAALSGFNHLLDISRDDLEQVMTLAEMHAYRRRLGDTRCRDFMTRDVVTLRADTSLQEAWRLLRRHKVRALPVVGEFGQVLGMVSLVDFLKRLDGTPEGLRERVARLLGGRGAGNRVAAIMSSPVVSVRDSLHLVELVPLFAERGLHHVPVLAADGTLVGMISQADLIAALFRDRLHAV</sequence>
<evidence type="ECO:0000313" key="4">
    <source>
        <dbReference type="EMBL" id="MFC3531491.1"/>
    </source>
</evidence>
<accession>A0ABV7RAV1</accession>
<dbReference type="InterPro" id="IPR046342">
    <property type="entry name" value="CBS_dom_sf"/>
</dbReference>
<dbReference type="PANTHER" id="PTHR33741:SF5">
    <property type="entry name" value="TRANSMEMBRANE PROTEIN DDB_G0269096-RELATED"/>
    <property type="match status" value="1"/>
</dbReference>
<organism evidence="4 5">
    <name type="scientific">Vogesella facilis</name>
    <dbReference type="NCBI Taxonomy" id="1655232"/>
    <lineage>
        <taxon>Bacteria</taxon>
        <taxon>Pseudomonadati</taxon>
        <taxon>Pseudomonadota</taxon>
        <taxon>Betaproteobacteria</taxon>
        <taxon>Neisseriales</taxon>
        <taxon>Chromobacteriaceae</taxon>
        <taxon>Vogesella</taxon>
    </lineage>
</organism>
<keyword evidence="2" id="KW-0812">Transmembrane</keyword>
<comment type="caution">
    <text evidence="4">The sequence shown here is derived from an EMBL/GenBank/DDBJ whole genome shotgun (WGS) entry which is preliminary data.</text>
</comment>
<dbReference type="PROSITE" id="PS51371">
    <property type="entry name" value="CBS"/>
    <property type="match status" value="2"/>
</dbReference>
<dbReference type="InterPro" id="IPR000644">
    <property type="entry name" value="CBS_dom"/>
</dbReference>
<feature type="transmembrane region" description="Helical" evidence="2">
    <location>
        <begin position="143"/>
        <end position="169"/>
    </location>
</feature>
<dbReference type="SMART" id="SM00116">
    <property type="entry name" value="CBS"/>
    <property type="match status" value="2"/>
</dbReference>
<evidence type="ECO:0000256" key="1">
    <source>
        <dbReference type="PROSITE-ProRule" id="PRU00703"/>
    </source>
</evidence>
<reference evidence="5" key="1">
    <citation type="journal article" date="2019" name="Int. J. Syst. Evol. Microbiol.">
        <title>The Global Catalogue of Microorganisms (GCM) 10K type strain sequencing project: providing services to taxonomists for standard genome sequencing and annotation.</title>
        <authorList>
            <consortium name="The Broad Institute Genomics Platform"/>
            <consortium name="The Broad Institute Genome Sequencing Center for Infectious Disease"/>
            <person name="Wu L."/>
            <person name="Ma J."/>
        </authorList>
    </citation>
    <scope>NUCLEOTIDE SEQUENCE [LARGE SCALE GENOMIC DNA]</scope>
    <source>
        <strain evidence="5">KCTC 42742</strain>
    </source>
</reference>
<keyword evidence="5" id="KW-1185">Reference proteome</keyword>
<keyword evidence="1" id="KW-0129">CBS domain</keyword>
<dbReference type="PANTHER" id="PTHR33741">
    <property type="entry name" value="TRANSMEMBRANE PROTEIN DDB_G0269096-RELATED"/>
    <property type="match status" value="1"/>
</dbReference>
<dbReference type="Proteomes" id="UP001595741">
    <property type="component" value="Unassembled WGS sequence"/>
</dbReference>
<dbReference type="SUPFAM" id="SSF54631">
    <property type="entry name" value="CBS-domain pair"/>
    <property type="match status" value="1"/>
</dbReference>
<feature type="transmembrane region" description="Helical" evidence="2">
    <location>
        <begin position="59"/>
        <end position="78"/>
    </location>
</feature>
<dbReference type="Pfam" id="PF00571">
    <property type="entry name" value="CBS"/>
    <property type="match status" value="2"/>
</dbReference>
<evidence type="ECO:0000313" key="5">
    <source>
        <dbReference type="Proteomes" id="UP001595741"/>
    </source>
</evidence>
<feature type="domain" description="CBS" evidence="3">
    <location>
        <begin position="249"/>
        <end position="308"/>
    </location>
</feature>
<dbReference type="CDD" id="cd04600">
    <property type="entry name" value="CBS_pair_HPP_assoc"/>
    <property type="match status" value="1"/>
</dbReference>
<evidence type="ECO:0000256" key="2">
    <source>
        <dbReference type="SAM" id="Phobius"/>
    </source>
</evidence>
<feature type="domain" description="CBS" evidence="3">
    <location>
        <begin position="327"/>
        <end position="385"/>
    </location>
</feature>